<dbReference type="SUPFAM" id="SSF54637">
    <property type="entry name" value="Thioesterase/thiol ester dehydrase-isomerase"/>
    <property type="match status" value="1"/>
</dbReference>
<feature type="chain" id="PRO_5035760175" description="MaoC-like domain-containing protein" evidence="1">
    <location>
        <begin position="18"/>
        <end position="333"/>
    </location>
</feature>
<dbReference type="InterPro" id="IPR002539">
    <property type="entry name" value="MaoC-like_dom"/>
</dbReference>
<dbReference type="Proteomes" id="UP000708148">
    <property type="component" value="Unassembled WGS sequence"/>
</dbReference>
<dbReference type="PANTHER" id="PTHR43841">
    <property type="entry name" value="3-HYDROXYACYL-THIOESTER DEHYDRATASE HTDX-RELATED"/>
    <property type="match status" value="1"/>
</dbReference>
<evidence type="ECO:0000256" key="1">
    <source>
        <dbReference type="SAM" id="SignalP"/>
    </source>
</evidence>
<dbReference type="CDD" id="cd03441">
    <property type="entry name" value="R_hydratase_like"/>
    <property type="match status" value="1"/>
</dbReference>
<dbReference type="OrthoDB" id="533830at2759"/>
<name>A0A8S1JC81_9CHLO</name>
<reference evidence="3" key="1">
    <citation type="submission" date="2020-12" db="EMBL/GenBank/DDBJ databases">
        <authorList>
            <person name="Iha C."/>
        </authorList>
    </citation>
    <scope>NUCLEOTIDE SEQUENCE</scope>
</reference>
<dbReference type="Pfam" id="PF01575">
    <property type="entry name" value="MaoC_dehydratas"/>
    <property type="match status" value="1"/>
</dbReference>
<feature type="signal peptide" evidence="1">
    <location>
        <begin position="1"/>
        <end position="17"/>
    </location>
</feature>
<keyword evidence="4" id="KW-1185">Reference proteome</keyword>
<accession>A0A8S1JC81</accession>
<sequence>MNPLFLLLLLAPLAVVALVGRSPRRLRVHLRAWPSIAVLYIRAASGMLLKPGRLPATVTRVAPIEVSVGVASEVDGQRLANFQRLVQGPNHPQHVPIMYFIVEAFRLAMAVLFHPAFPVSVAGAVLARYTLVLTRNVQVHEKLLHSCSVDTTVRHTDKGDIEFDLISTATTAAAGDVVWRSTLTILLINPKRVKAAKPAAGASKGVGVKISGELIDTWHLGGDAGRRYASLNGDYNPIHLFPITAKLFGFRRPIAHALFLLARAVSAIETKHGLDMKGGWEMESEFKRPTLLPATLGCYVGPKKEGAEGAIDFSIGTEDGLKEVLTGTLKRLG</sequence>
<comment type="caution">
    <text evidence="3">The sequence shown here is derived from an EMBL/GenBank/DDBJ whole genome shotgun (WGS) entry which is preliminary data.</text>
</comment>
<proteinExistence type="predicted"/>
<organism evidence="3 4">
    <name type="scientific">Ostreobium quekettii</name>
    <dbReference type="NCBI Taxonomy" id="121088"/>
    <lineage>
        <taxon>Eukaryota</taxon>
        <taxon>Viridiplantae</taxon>
        <taxon>Chlorophyta</taxon>
        <taxon>core chlorophytes</taxon>
        <taxon>Ulvophyceae</taxon>
        <taxon>TCBD clade</taxon>
        <taxon>Bryopsidales</taxon>
        <taxon>Ostreobineae</taxon>
        <taxon>Ostreobiaceae</taxon>
        <taxon>Ostreobium</taxon>
    </lineage>
</organism>
<evidence type="ECO:0000259" key="2">
    <source>
        <dbReference type="Pfam" id="PF01575"/>
    </source>
</evidence>
<evidence type="ECO:0000313" key="3">
    <source>
        <dbReference type="EMBL" id="CAD7704586.1"/>
    </source>
</evidence>
<dbReference type="Gene3D" id="3.10.129.10">
    <property type="entry name" value="Hotdog Thioesterase"/>
    <property type="match status" value="1"/>
</dbReference>
<dbReference type="InterPro" id="IPR029069">
    <property type="entry name" value="HotDog_dom_sf"/>
</dbReference>
<dbReference type="PANTHER" id="PTHR43841:SF1">
    <property type="entry name" value="3-HYDROXYACYL-THIOESTER DEHYDRATASE X"/>
    <property type="match status" value="1"/>
</dbReference>
<dbReference type="AlphaFoldDB" id="A0A8S1JC81"/>
<keyword evidence="1" id="KW-0732">Signal</keyword>
<gene>
    <name evidence="3" type="ORF">OSTQU699_LOCUS9941</name>
</gene>
<evidence type="ECO:0000313" key="4">
    <source>
        <dbReference type="Proteomes" id="UP000708148"/>
    </source>
</evidence>
<protein>
    <recommendedName>
        <fullName evidence="2">MaoC-like domain-containing protein</fullName>
    </recommendedName>
</protein>
<dbReference type="EMBL" id="CAJHUC010002928">
    <property type="protein sequence ID" value="CAD7704586.1"/>
    <property type="molecule type" value="Genomic_DNA"/>
</dbReference>
<feature type="domain" description="MaoC-like" evidence="2">
    <location>
        <begin position="226"/>
        <end position="295"/>
    </location>
</feature>